<accession>A0A1J5R3Q7</accession>
<name>A0A1J5R3Q7_9ZZZZ</name>
<organism evidence="1">
    <name type="scientific">mine drainage metagenome</name>
    <dbReference type="NCBI Taxonomy" id="410659"/>
    <lineage>
        <taxon>unclassified sequences</taxon>
        <taxon>metagenomes</taxon>
        <taxon>ecological metagenomes</taxon>
    </lineage>
</organism>
<gene>
    <name evidence="1" type="ORF">GALL_275190</name>
</gene>
<proteinExistence type="predicted"/>
<protein>
    <recommendedName>
        <fullName evidence="2">DUF2336 domain-containing protein</fullName>
    </recommendedName>
</protein>
<dbReference type="AlphaFoldDB" id="A0A1J5R3Q7"/>
<evidence type="ECO:0000313" key="1">
    <source>
        <dbReference type="EMBL" id="OIQ90606.1"/>
    </source>
</evidence>
<evidence type="ECO:0008006" key="2">
    <source>
        <dbReference type="Google" id="ProtNLM"/>
    </source>
</evidence>
<sequence length="318" mass="34562">MIFPYPDLHVRIEGAIAKLRSLRDGAAAVVDLMACGPTAIAPLAAFLVAREPSGIFLPRCQAAEALTALGAKSALLDFLRHPARIIDPVEETGEDVVISAVARGLRHWQDEEVFAVLMNCAARKILPGLIEALGDYRRLESLPYFAKGLAEDGCRSETEEALRGFDPSIAVILLQWADQPVPARDDESESSRRARRSALKLFGELDSGLNISARLWFLAMREPDPWITLTACSIMLGRIGLSDGDKVGARLVSLLGLGDWRLAAEAEDLLVRHYSLCGSAVEACRAEVSGKVAASIRRVLAQARPEMMREVVHAQETA</sequence>
<reference evidence="1" key="1">
    <citation type="submission" date="2016-10" db="EMBL/GenBank/DDBJ databases">
        <title>Sequence of Gallionella enrichment culture.</title>
        <authorList>
            <person name="Poehlein A."/>
            <person name="Muehling M."/>
            <person name="Daniel R."/>
        </authorList>
    </citation>
    <scope>NUCLEOTIDE SEQUENCE</scope>
</reference>
<dbReference type="EMBL" id="MLJW01000286">
    <property type="protein sequence ID" value="OIQ90606.1"/>
    <property type="molecule type" value="Genomic_DNA"/>
</dbReference>
<comment type="caution">
    <text evidence="1">The sequence shown here is derived from an EMBL/GenBank/DDBJ whole genome shotgun (WGS) entry which is preliminary data.</text>
</comment>